<dbReference type="PROSITE" id="PS00675">
    <property type="entry name" value="SIGMA54_INTERACT_1"/>
    <property type="match status" value="1"/>
</dbReference>
<dbReference type="InterPro" id="IPR002078">
    <property type="entry name" value="Sigma_54_int"/>
</dbReference>
<organism evidence="9 10">
    <name type="scientific">Rhizosphaericola mali</name>
    <dbReference type="NCBI Taxonomy" id="2545455"/>
    <lineage>
        <taxon>Bacteria</taxon>
        <taxon>Pseudomonadati</taxon>
        <taxon>Bacteroidota</taxon>
        <taxon>Chitinophagia</taxon>
        <taxon>Chitinophagales</taxon>
        <taxon>Chitinophagaceae</taxon>
        <taxon>Rhizosphaericola</taxon>
    </lineage>
</organism>
<evidence type="ECO:0000313" key="10">
    <source>
        <dbReference type="Proteomes" id="UP000292424"/>
    </source>
</evidence>
<evidence type="ECO:0000256" key="2">
    <source>
        <dbReference type="ARBA" id="ARBA00022840"/>
    </source>
</evidence>
<dbReference type="InterPro" id="IPR003593">
    <property type="entry name" value="AAA+_ATPase"/>
</dbReference>
<keyword evidence="6" id="KW-0597">Phosphoprotein</keyword>
<evidence type="ECO:0000313" key="9">
    <source>
        <dbReference type="EMBL" id="QES88371.1"/>
    </source>
</evidence>
<evidence type="ECO:0000256" key="4">
    <source>
        <dbReference type="ARBA" id="ARBA00023125"/>
    </source>
</evidence>
<dbReference type="GO" id="GO:0000160">
    <property type="term" value="P:phosphorelay signal transduction system"/>
    <property type="evidence" value="ECO:0007669"/>
    <property type="project" value="InterPro"/>
</dbReference>
<evidence type="ECO:0000259" key="7">
    <source>
        <dbReference type="PROSITE" id="PS50045"/>
    </source>
</evidence>
<dbReference type="OrthoDB" id="9767106at2"/>
<keyword evidence="2" id="KW-0067">ATP-binding</keyword>
<dbReference type="Gene3D" id="1.10.10.60">
    <property type="entry name" value="Homeodomain-like"/>
    <property type="match status" value="1"/>
</dbReference>
<dbReference type="Gene3D" id="3.40.50.2300">
    <property type="match status" value="1"/>
</dbReference>
<evidence type="ECO:0000256" key="6">
    <source>
        <dbReference type="PROSITE-ProRule" id="PRU00169"/>
    </source>
</evidence>
<evidence type="ECO:0000259" key="8">
    <source>
        <dbReference type="PROSITE" id="PS50110"/>
    </source>
</evidence>
<dbReference type="GO" id="GO:0043565">
    <property type="term" value="F:sequence-specific DNA binding"/>
    <property type="evidence" value="ECO:0007669"/>
    <property type="project" value="InterPro"/>
</dbReference>
<feature type="domain" description="Sigma-54 factor interaction" evidence="7">
    <location>
        <begin position="142"/>
        <end position="371"/>
    </location>
</feature>
<keyword evidence="3" id="KW-0805">Transcription regulation</keyword>
<accession>A0A5P2GA06</accession>
<proteinExistence type="predicted"/>
<dbReference type="Pfam" id="PF02954">
    <property type="entry name" value="HTH_8"/>
    <property type="match status" value="1"/>
</dbReference>
<dbReference type="Pfam" id="PF00072">
    <property type="entry name" value="Response_reg"/>
    <property type="match status" value="1"/>
</dbReference>
<dbReference type="PANTHER" id="PTHR32071:SF121">
    <property type="entry name" value="SIGMA L-DEPENDENT TRANSCRIPTIONAL REGULATOR YQIR-RELATED"/>
    <property type="match status" value="1"/>
</dbReference>
<dbReference type="CDD" id="cd00009">
    <property type="entry name" value="AAA"/>
    <property type="match status" value="1"/>
</dbReference>
<gene>
    <name evidence="9" type="ORF">E0W69_006760</name>
</gene>
<evidence type="ECO:0000256" key="3">
    <source>
        <dbReference type="ARBA" id="ARBA00023015"/>
    </source>
</evidence>
<dbReference type="InterPro" id="IPR009057">
    <property type="entry name" value="Homeodomain-like_sf"/>
</dbReference>
<dbReference type="PROSITE" id="PS50045">
    <property type="entry name" value="SIGMA54_INTERACT_4"/>
    <property type="match status" value="1"/>
</dbReference>
<dbReference type="EMBL" id="CP044016">
    <property type="protein sequence ID" value="QES88371.1"/>
    <property type="molecule type" value="Genomic_DNA"/>
</dbReference>
<dbReference type="PROSITE" id="PS00688">
    <property type="entry name" value="SIGMA54_INTERACT_3"/>
    <property type="match status" value="1"/>
</dbReference>
<dbReference type="GO" id="GO:0006355">
    <property type="term" value="P:regulation of DNA-templated transcription"/>
    <property type="evidence" value="ECO:0007669"/>
    <property type="project" value="InterPro"/>
</dbReference>
<dbReference type="Gene3D" id="1.10.8.60">
    <property type="match status" value="1"/>
</dbReference>
<dbReference type="SUPFAM" id="SSF52172">
    <property type="entry name" value="CheY-like"/>
    <property type="match status" value="1"/>
</dbReference>
<dbReference type="InterPro" id="IPR011006">
    <property type="entry name" value="CheY-like_superfamily"/>
</dbReference>
<reference evidence="9 10" key="1">
    <citation type="submission" date="2019-09" db="EMBL/GenBank/DDBJ databases">
        <title>Complete genome sequence of Arachidicoccus sp. B3-10 isolated from apple orchard soil.</title>
        <authorList>
            <person name="Kim H.S."/>
            <person name="Han K.-I."/>
            <person name="Suh M.K."/>
            <person name="Lee K.C."/>
            <person name="Eom M.K."/>
            <person name="Kim J.-S."/>
            <person name="Kang S.W."/>
            <person name="Sin Y."/>
            <person name="Lee J.-S."/>
        </authorList>
    </citation>
    <scope>NUCLEOTIDE SEQUENCE [LARGE SCALE GENOMIC DNA]</scope>
    <source>
        <strain evidence="9 10">B3-10</strain>
    </source>
</reference>
<dbReference type="InterPro" id="IPR001789">
    <property type="entry name" value="Sig_transdc_resp-reg_receiver"/>
</dbReference>
<dbReference type="RefSeq" id="WP_131329259.1">
    <property type="nucleotide sequence ID" value="NZ_CP044016.1"/>
</dbReference>
<dbReference type="InterPro" id="IPR002197">
    <property type="entry name" value="HTH_Fis"/>
</dbReference>
<keyword evidence="1" id="KW-0547">Nucleotide-binding</keyword>
<dbReference type="KEGG" id="arac:E0W69_006760"/>
<feature type="domain" description="Response regulatory" evidence="8">
    <location>
        <begin position="4"/>
        <end position="118"/>
    </location>
</feature>
<dbReference type="PANTHER" id="PTHR32071">
    <property type="entry name" value="TRANSCRIPTIONAL REGULATORY PROTEIN"/>
    <property type="match status" value="1"/>
</dbReference>
<evidence type="ECO:0000256" key="1">
    <source>
        <dbReference type="ARBA" id="ARBA00022741"/>
    </source>
</evidence>
<name>A0A5P2GA06_9BACT</name>
<dbReference type="Gene3D" id="3.40.50.300">
    <property type="entry name" value="P-loop containing nucleotide triphosphate hydrolases"/>
    <property type="match status" value="1"/>
</dbReference>
<dbReference type="SMART" id="SM00448">
    <property type="entry name" value="REC"/>
    <property type="match status" value="1"/>
</dbReference>
<dbReference type="Proteomes" id="UP000292424">
    <property type="component" value="Chromosome"/>
</dbReference>
<dbReference type="InterPro" id="IPR025944">
    <property type="entry name" value="Sigma_54_int_dom_CS"/>
</dbReference>
<dbReference type="SUPFAM" id="SSF46689">
    <property type="entry name" value="Homeodomain-like"/>
    <property type="match status" value="1"/>
</dbReference>
<keyword evidence="10" id="KW-1185">Reference proteome</keyword>
<dbReference type="InterPro" id="IPR058031">
    <property type="entry name" value="AAA_lid_NorR"/>
</dbReference>
<keyword evidence="4" id="KW-0238">DNA-binding</keyword>
<dbReference type="PROSITE" id="PS50110">
    <property type="entry name" value="RESPONSE_REGULATORY"/>
    <property type="match status" value="1"/>
</dbReference>
<feature type="modified residue" description="4-aspartylphosphate" evidence="6">
    <location>
        <position position="53"/>
    </location>
</feature>
<dbReference type="SUPFAM" id="SSF52540">
    <property type="entry name" value="P-loop containing nucleoside triphosphate hydrolases"/>
    <property type="match status" value="1"/>
</dbReference>
<protein>
    <submittedName>
        <fullName evidence="9">Sigma-54-dependent Fis family transcriptional regulator</fullName>
    </submittedName>
</protein>
<dbReference type="InterPro" id="IPR025943">
    <property type="entry name" value="Sigma_54_int_dom_ATP-bd_2"/>
</dbReference>
<dbReference type="PROSITE" id="PS00676">
    <property type="entry name" value="SIGMA54_INTERACT_2"/>
    <property type="match status" value="1"/>
</dbReference>
<dbReference type="PRINTS" id="PR01590">
    <property type="entry name" value="HTHFIS"/>
</dbReference>
<keyword evidence="5" id="KW-0804">Transcription</keyword>
<dbReference type="SMART" id="SM00382">
    <property type="entry name" value="AAA"/>
    <property type="match status" value="1"/>
</dbReference>
<dbReference type="FunFam" id="3.40.50.300:FF:000006">
    <property type="entry name" value="DNA-binding transcriptional regulator NtrC"/>
    <property type="match status" value="1"/>
</dbReference>
<dbReference type="Pfam" id="PF00158">
    <property type="entry name" value="Sigma54_activat"/>
    <property type="match status" value="1"/>
</dbReference>
<dbReference type="InterPro" id="IPR025662">
    <property type="entry name" value="Sigma_54_int_dom_ATP-bd_1"/>
</dbReference>
<evidence type="ECO:0000256" key="5">
    <source>
        <dbReference type="ARBA" id="ARBA00023163"/>
    </source>
</evidence>
<dbReference type="GO" id="GO:0005524">
    <property type="term" value="F:ATP binding"/>
    <property type="evidence" value="ECO:0007669"/>
    <property type="project" value="UniProtKB-KW"/>
</dbReference>
<dbReference type="AlphaFoldDB" id="A0A5P2GA06"/>
<dbReference type="Pfam" id="PF25601">
    <property type="entry name" value="AAA_lid_14"/>
    <property type="match status" value="1"/>
</dbReference>
<sequence length="445" mass="49608">MPSKLLIIDDEVKLRTLLARILEREGYEVKQAGDFKTATNFLSKEKIPVILCDVRLPDGNGVEMIPSILKLYPESLIILMTAYGNISDGVQAMKYGAYDYLTKGDDNDKILPLVESAMNESKLKASLNQSFKANTKLALNEITGKSIAIKNAIATGMKIAATDITVLLGGETGTGKEVFAQALHSDSKRKDHSFVALNCSTFSRDIMESELFGHVAGAFTGAIKEKKGLVAEADGGTLFLDEIGELPLDLQAKLLRVLESKEYLRVGDTKSKTSDFRLIAATNKDLKIEVEQGNFRQDLLFRLNILEIHLPPLRERMDDLEQLAQQLIGKLAPLYHKQNCSYDESYLNRLKTWHWPGNIRELRNVLERSIALSNDNILTEETLPLEMIATTIHPVKILSAFSLSSIEKLHIQKVLNYTKGNKAEAARLLEIGAATLYRKIEEYAL</sequence>
<dbReference type="InterPro" id="IPR027417">
    <property type="entry name" value="P-loop_NTPase"/>
</dbReference>